<reference evidence="1 2" key="1">
    <citation type="journal article" date="2019" name="Int. J. Syst. Evol. Microbiol.">
        <title>The Global Catalogue of Microorganisms (GCM) 10K type strain sequencing project: providing services to taxonomists for standard genome sequencing and annotation.</title>
        <authorList>
            <consortium name="The Broad Institute Genomics Platform"/>
            <consortium name="The Broad Institute Genome Sequencing Center for Infectious Disease"/>
            <person name="Wu L."/>
            <person name="Ma J."/>
        </authorList>
    </citation>
    <scope>NUCLEOTIDE SEQUENCE [LARGE SCALE GENOMIC DNA]</scope>
    <source>
        <strain evidence="1 2">JCM 6833</strain>
    </source>
</reference>
<organism evidence="1 2">
    <name type="scientific">Actinomadura fulvescens</name>
    <dbReference type="NCBI Taxonomy" id="46160"/>
    <lineage>
        <taxon>Bacteria</taxon>
        <taxon>Bacillati</taxon>
        <taxon>Actinomycetota</taxon>
        <taxon>Actinomycetes</taxon>
        <taxon>Streptosporangiales</taxon>
        <taxon>Thermomonosporaceae</taxon>
        <taxon>Actinomadura</taxon>
    </lineage>
</organism>
<dbReference type="Proteomes" id="UP001501509">
    <property type="component" value="Unassembled WGS sequence"/>
</dbReference>
<evidence type="ECO:0000313" key="2">
    <source>
        <dbReference type="Proteomes" id="UP001501509"/>
    </source>
</evidence>
<proteinExistence type="predicted"/>
<gene>
    <name evidence="1" type="ORF">GCM10010411_74060</name>
</gene>
<evidence type="ECO:0000313" key="1">
    <source>
        <dbReference type="EMBL" id="GAA2626345.1"/>
    </source>
</evidence>
<sequence>MAAAGHAGRLEGTERTLTVLECLRCGGDWWPAWTLPTRSEAMIHVAMIDLMTRRLTGENTVTWRGT</sequence>
<protein>
    <submittedName>
        <fullName evidence="1">Uncharacterized protein</fullName>
    </submittedName>
</protein>
<keyword evidence="2" id="KW-1185">Reference proteome</keyword>
<comment type="caution">
    <text evidence="1">The sequence shown here is derived from an EMBL/GenBank/DDBJ whole genome shotgun (WGS) entry which is preliminary data.</text>
</comment>
<accession>A0ABN3QHS7</accession>
<dbReference type="EMBL" id="BAAATD010000013">
    <property type="protein sequence ID" value="GAA2626345.1"/>
    <property type="molecule type" value="Genomic_DNA"/>
</dbReference>
<name>A0ABN3QHS7_9ACTN</name>